<dbReference type="GO" id="GO:0030907">
    <property type="term" value="C:MBF transcription complex"/>
    <property type="evidence" value="ECO:0007669"/>
    <property type="project" value="TreeGrafter"/>
</dbReference>
<dbReference type="AlphaFoldDB" id="A0A8G1RU34"/>
<gene>
    <name evidence="3" type="ORF">BO72DRAFT_98160</name>
</gene>
<feature type="compositionally biased region" description="Acidic residues" evidence="1">
    <location>
        <begin position="259"/>
        <end position="269"/>
    </location>
</feature>
<dbReference type="PANTHER" id="PTHR43828:SF5">
    <property type="entry name" value="TRANSCRIPTIONAL REPRESSOR XBP1"/>
    <property type="match status" value="1"/>
</dbReference>
<reference evidence="3 4" key="1">
    <citation type="submission" date="2018-02" db="EMBL/GenBank/DDBJ databases">
        <title>The genomes of Aspergillus section Nigri reveals drivers in fungal speciation.</title>
        <authorList>
            <consortium name="DOE Joint Genome Institute"/>
            <person name="Vesth T.C."/>
            <person name="Nybo J."/>
            <person name="Theobald S."/>
            <person name="Brandl J."/>
            <person name="Frisvad J.C."/>
            <person name="Nielsen K.F."/>
            <person name="Lyhne E.K."/>
            <person name="Kogle M.E."/>
            <person name="Kuo A."/>
            <person name="Riley R."/>
            <person name="Clum A."/>
            <person name="Nolan M."/>
            <person name="Lipzen A."/>
            <person name="Salamov A."/>
            <person name="Henrissat B."/>
            <person name="Wiebenga A."/>
            <person name="De vries R.P."/>
            <person name="Grigoriev I.V."/>
            <person name="Mortensen U.H."/>
            <person name="Andersen M.R."/>
            <person name="Baker S.E."/>
        </authorList>
    </citation>
    <scope>NUCLEOTIDE SEQUENCE [LARGE SCALE GENOMIC DNA]</scope>
    <source>
        <strain evidence="3 4">CBS 313.89</strain>
    </source>
</reference>
<accession>A0A8G1RU34</accession>
<dbReference type="PROSITE" id="PS51299">
    <property type="entry name" value="HTH_APSES"/>
    <property type="match status" value="1"/>
</dbReference>
<evidence type="ECO:0000259" key="2">
    <source>
        <dbReference type="PROSITE" id="PS51299"/>
    </source>
</evidence>
<evidence type="ECO:0000313" key="3">
    <source>
        <dbReference type="EMBL" id="RAK77875.1"/>
    </source>
</evidence>
<organism evidence="3 4">
    <name type="scientific">Aspergillus fijiensis CBS 313.89</name>
    <dbReference type="NCBI Taxonomy" id="1448319"/>
    <lineage>
        <taxon>Eukaryota</taxon>
        <taxon>Fungi</taxon>
        <taxon>Dikarya</taxon>
        <taxon>Ascomycota</taxon>
        <taxon>Pezizomycotina</taxon>
        <taxon>Eurotiomycetes</taxon>
        <taxon>Eurotiomycetidae</taxon>
        <taxon>Eurotiales</taxon>
        <taxon>Aspergillaceae</taxon>
        <taxon>Aspergillus</taxon>
    </lineage>
</organism>
<feature type="domain" description="HTH APSES-type" evidence="2">
    <location>
        <begin position="98"/>
        <end position="217"/>
    </location>
</feature>
<keyword evidence="4" id="KW-1185">Reference proteome</keyword>
<evidence type="ECO:0000313" key="4">
    <source>
        <dbReference type="Proteomes" id="UP000249789"/>
    </source>
</evidence>
<dbReference type="GO" id="GO:0003677">
    <property type="term" value="F:DNA binding"/>
    <property type="evidence" value="ECO:0007669"/>
    <property type="project" value="UniProtKB-KW"/>
</dbReference>
<proteinExistence type="predicted"/>
<keyword evidence="3" id="KW-0238">DNA-binding</keyword>
<dbReference type="GeneID" id="63868190"/>
<feature type="region of interest" description="Disordered" evidence="1">
    <location>
        <begin position="249"/>
        <end position="325"/>
    </location>
</feature>
<dbReference type="GO" id="GO:0000981">
    <property type="term" value="F:DNA-binding transcription factor activity, RNA polymerase II-specific"/>
    <property type="evidence" value="ECO:0007669"/>
    <property type="project" value="UniProtKB-ARBA"/>
</dbReference>
<dbReference type="Gene3D" id="3.10.260.10">
    <property type="entry name" value="Transcription regulator HTH, APSES-type DNA-binding domain"/>
    <property type="match status" value="1"/>
</dbReference>
<dbReference type="InterPro" id="IPR036887">
    <property type="entry name" value="HTH_APSES_sf"/>
</dbReference>
<dbReference type="OrthoDB" id="5562739at2759"/>
<dbReference type="InterPro" id="IPR051642">
    <property type="entry name" value="SWI6-like"/>
</dbReference>
<dbReference type="VEuPathDB" id="FungiDB:BO72DRAFT_98160"/>
<dbReference type="GO" id="GO:0033309">
    <property type="term" value="C:SBF transcription complex"/>
    <property type="evidence" value="ECO:0007669"/>
    <property type="project" value="TreeGrafter"/>
</dbReference>
<dbReference type="SUPFAM" id="SSF54616">
    <property type="entry name" value="DNA-binding domain of Mlu1-box binding protein MBP1"/>
    <property type="match status" value="1"/>
</dbReference>
<dbReference type="Proteomes" id="UP000249789">
    <property type="component" value="Unassembled WGS sequence"/>
</dbReference>
<dbReference type="PANTHER" id="PTHR43828">
    <property type="entry name" value="ASPARAGINASE"/>
    <property type="match status" value="1"/>
</dbReference>
<feature type="compositionally biased region" description="Acidic residues" evidence="1">
    <location>
        <begin position="345"/>
        <end position="358"/>
    </location>
</feature>
<dbReference type="EMBL" id="KZ824640">
    <property type="protein sequence ID" value="RAK77875.1"/>
    <property type="molecule type" value="Genomic_DNA"/>
</dbReference>
<sequence>MLPISALLNPEPEPSRTPSSSMAPLNQASTVETVVPKTASAQCKMISDAPELRSGPPRGPINYPPCEYYDAKLSEIYEKHAIRFTSRTRHIPYNPARSDFYERTGRKEIDIFGYEFKVPGEDQTILIIWDYTTGLVRTTGIFKCYKPWGKTLPAKVLNKNLGLKKICHKLTGGVIESQGYYMPFGCAKAIAKKFCWHVRYAFTPIFGPDFPGQCLPPDHPEYRQWEIDQHIIRVAAEEARAQRCAALAYTRPYPSPSPDDGDDDDDDDTSLAGYLSSNDDDNCPPSTASNGWTPINTPRMQLTPPPSPSSQDHSSPQGSQGDEATSGWVSIAPTALAEALSDAPDAMDEDPDDTEVEMADNAGDDQRVTLPLTGEYTEAEVEAAYIMVGMSKGGPIDDNYPKVCPRCHAVIYMQELREATARRDGWQEN</sequence>
<dbReference type="RefSeq" id="XP_040801885.1">
    <property type="nucleotide sequence ID" value="XM_040950855.1"/>
</dbReference>
<name>A0A8G1RU34_9EURO</name>
<dbReference type="InterPro" id="IPR003163">
    <property type="entry name" value="Tscrpt_reg_HTH_APSES-type"/>
</dbReference>
<feature type="compositionally biased region" description="Polar residues" evidence="1">
    <location>
        <begin position="284"/>
        <end position="300"/>
    </location>
</feature>
<feature type="region of interest" description="Disordered" evidence="1">
    <location>
        <begin position="341"/>
        <end position="363"/>
    </location>
</feature>
<feature type="region of interest" description="Disordered" evidence="1">
    <location>
        <begin position="1"/>
        <end position="28"/>
    </location>
</feature>
<evidence type="ECO:0000256" key="1">
    <source>
        <dbReference type="SAM" id="MobiDB-lite"/>
    </source>
</evidence>
<protein>
    <submittedName>
        <fullName evidence="3">DNA-binding domain of Mlu1-box binding protein MBP1</fullName>
    </submittedName>
</protein>
<feature type="compositionally biased region" description="Low complexity" evidence="1">
    <location>
        <begin position="309"/>
        <end position="322"/>
    </location>
</feature>